<dbReference type="GO" id="GO:0046982">
    <property type="term" value="F:protein heterodimerization activity"/>
    <property type="evidence" value="ECO:0007669"/>
    <property type="project" value="InterPro"/>
</dbReference>
<dbReference type="Gene3D" id="1.10.20.10">
    <property type="entry name" value="Histone, subunit A"/>
    <property type="match status" value="1"/>
</dbReference>
<comment type="caution">
    <text evidence="4">The sequence shown here is derived from an EMBL/GenBank/DDBJ whole genome shotgun (WGS) entry which is preliminary data.</text>
</comment>
<protein>
    <submittedName>
        <fullName evidence="4">Histone H2B</fullName>
    </submittedName>
</protein>
<dbReference type="SMART" id="SM00427">
    <property type="entry name" value="H2B"/>
    <property type="match status" value="1"/>
</dbReference>
<sequence length="155" mass="16947">MPRLGKSAKKPAAQTASADDFANPDAQNTAVNQKSVKLVSTAGGHGDRKKKVKFYNMQVYIFRVLKQIHPEIGISKRSMAIMNSFIRDILDKVCNEASGLSKMKKTLTISSKDIQCAVKLLLPGELSKHAASEGTKALAKYTQCVDNQKQKPQIA</sequence>
<dbReference type="InterPro" id="IPR000558">
    <property type="entry name" value="Histone_H2B"/>
</dbReference>
<dbReference type="EMBL" id="ARYC01006917">
    <property type="protein sequence ID" value="KEJ82684.1"/>
    <property type="molecule type" value="Genomic_DNA"/>
</dbReference>
<proteinExistence type="inferred from homology"/>
<evidence type="ECO:0000313" key="4">
    <source>
        <dbReference type="EMBL" id="KEJ82684.1"/>
    </source>
</evidence>
<keyword evidence="5" id="KW-1185">Reference proteome</keyword>
<organism evidence="4 5">
    <name type="scientific">Oxytricha trifallax</name>
    <dbReference type="NCBI Taxonomy" id="1172189"/>
    <lineage>
        <taxon>Eukaryota</taxon>
        <taxon>Sar</taxon>
        <taxon>Alveolata</taxon>
        <taxon>Ciliophora</taxon>
        <taxon>Intramacronucleata</taxon>
        <taxon>Spirotrichea</taxon>
        <taxon>Stichotrichia</taxon>
        <taxon>Sporadotrichida</taxon>
        <taxon>Oxytrichidae</taxon>
        <taxon>Oxytrichinae</taxon>
        <taxon>Oxytricha</taxon>
    </lineage>
</organism>
<evidence type="ECO:0000259" key="3">
    <source>
        <dbReference type="Pfam" id="PF00125"/>
    </source>
</evidence>
<dbReference type="AlphaFoldDB" id="A0A073HZ18"/>
<evidence type="ECO:0000256" key="2">
    <source>
        <dbReference type="SAM" id="MobiDB-lite"/>
    </source>
</evidence>
<dbReference type="SUPFAM" id="SSF47113">
    <property type="entry name" value="Histone-fold"/>
    <property type="match status" value="1"/>
</dbReference>
<dbReference type="GO" id="GO:0000786">
    <property type="term" value="C:nucleosome"/>
    <property type="evidence" value="ECO:0007669"/>
    <property type="project" value="InterPro"/>
</dbReference>
<dbReference type="Proteomes" id="UP000053232">
    <property type="component" value="Unassembled WGS sequence"/>
</dbReference>
<dbReference type="InterPro" id="IPR007125">
    <property type="entry name" value="H2A/H2B/H3"/>
</dbReference>
<dbReference type="CDD" id="cd22910">
    <property type="entry name" value="HFD_H2B"/>
    <property type="match status" value="1"/>
</dbReference>
<evidence type="ECO:0000256" key="1">
    <source>
        <dbReference type="ARBA" id="ARBA00006846"/>
    </source>
</evidence>
<dbReference type="GO" id="GO:0003677">
    <property type="term" value="F:DNA binding"/>
    <property type="evidence" value="ECO:0007669"/>
    <property type="project" value="InterPro"/>
</dbReference>
<feature type="region of interest" description="Disordered" evidence="2">
    <location>
        <begin position="1"/>
        <end position="25"/>
    </location>
</feature>
<dbReference type="FunFam" id="1.10.20.10:FF:000043">
    <property type="entry name" value="Histone H2B"/>
    <property type="match status" value="1"/>
</dbReference>
<comment type="similarity">
    <text evidence="1">Belongs to the histone H2B family.</text>
</comment>
<dbReference type="GO" id="GO:0005634">
    <property type="term" value="C:nucleus"/>
    <property type="evidence" value="ECO:0007669"/>
    <property type="project" value="UniProtKB-ARBA"/>
</dbReference>
<gene>
    <name evidence="4" type="ORF">OXYTRIMIC_182</name>
</gene>
<dbReference type="PANTHER" id="PTHR23428">
    <property type="entry name" value="HISTONE H2B"/>
    <property type="match status" value="1"/>
</dbReference>
<name>A0A073HZ18_9SPIT</name>
<dbReference type="GO" id="GO:0030527">
    <property type="term" value="F:structural constituent of chromatin"/>
    <property type="evidence" value="ECO:0007669"/>
    <property type="project" value="InterPro"/>
</dbReference>
<accession>A0A073HZ18</accession>
<feature type="domain" description="Core Histone H2A/H2B/H3" evidence="3">
    <location>
        <begin position="49"/>
        <end position="120"/>
    </location>
</feature>
<evidence type="ECO:0000313" key="5">
    <source>
        <dbReference type="Proteomes" id="UP000053232"/>
    </source>
</evidence>
<dbReference type="PRINTS" id="PR00621">
    <property type="entry name" value="HISTONEH2B"/>
</dbReference>
<dbReference type="Pfam" id="PF00125">
    <property type="entry name" value="Histone"/>
    <property type="match status" value="1"/>
</dbReference>
<dbReference type="InterPro" id="IPR009072">
    <property type="entry name" value="Histone-fold"/>
</dbReference>
<reference evidence="5" key="1">
    <citation type="journal article" date="2014" name="Cell">
        <title>The Architecture of a Scrambled Genome Reveals Massive Levels of Genomic Rearrangement during Development.</title>
        <authorList>
            <person name="Chen X."/>
            <person name="Bracht J.R."/>
            <person name="Goldman A.D."/>
            <person name="Dolzhenko E."/>
            <person name="Clay D.M."/>
            <person name="Swart E.C."/>
            <person name="Perlman D.H."/>
            <person name="Doak T.G."/>
            <person name="Stuart A."/>
            <person name="Amemiya C.T."/>
            <person name="Sebra R.P."/>
            <person name="Landweber L.F."/>
        </authorList>
    </citation>
    <scope>NUCLEOTIDE SEQUENCE [LARGE SCALE GENOMIC DNA]</scope>
    <source>
        <strain evidence="5">JRB310</strain>
    </source>
</reference>